<reference evidence="1 2" key="1">
    <citation type="submission" date="2020-08" db="EMBL/GenBank/DDBJ databases">
        <title>Sequencing the genomes of 1000 actinobacteria strains.</title>
        <authorList>
            <person name="Klenk H.-P."/>
        </authorList>
    </citation>
    <scope>NUCLEOTIDE SEQUENCE [LARGE SCALE GENOMIC DNA]</scope>
    <source>
        <strain evidence="1 2">DSM 44598</strain>
    </source>
</reference>
<dbReference type="AlphaFoldDB" id="A0A840WCT7"/>
<organism evidence="1 2">
    <name type="scientific">Nocardiopsis metallicus</name>
    <dbReference type="NCBI Taxonomy" id="179819"/>
    <lineage>
        <taxon>Bacteria</taxon>
        <taxon>Bacillati</taxon>
        <taxon>Actinomycetota</taxon>
        <taxon>Actinomycetes</taxon>
        <taxon>Streptosporangiales</taxon>
        <taxon>Nocardiopsidaceae</taxon>
        <taxon>Nocardiopsis</taxon>
    </lineage>
</organism>
<dbReference type="Proteomes" id="UP000579647">
    <property type="component" value="Unassembled WGS sequence"/>
</dbReference>
<evidence type="ECO:0000313" key="2">
    <source>
        <dbReference type="Proteomes" id="UP000579647"/>
    </source>
</evidence>
<accession>A0A840WCT7</accession>
<keyword evidence="2" id="KW-1185">Reference proteome</keyword>
<evidence type="ECO:0000313" key="1">
    <source>
        <dbReference type="EMBL" id="MBB5493954.1"/>
    </source>
</evidence>
<name>A0A840WCT7_9ACTN</name>
<gene>
    <name evidence="1" type="ORF">HNR07_005091</name>
</gene>
<dbReference type="RefSeq" id="WP_344076689.1">
    <property type="nucleotide sequence ID" value="NZ_BAAAKM010000078.1"/>
</dbReference>
<proteinExistence type="predicted"/>
<sequence>MELFTLDDQRDVILTNDAVLADGRELNGEEIGELMKQLEPLRLETLWREVHRHYPLGTWVTVANSKRTRPDEVIGYQRGRPGTPGHMLKIRTHRGDEIRVPVAEARVVPPTEGGTAMIRLFLCLLGSVLRPVRSDVRSRPAPSAAVPPVPRQARRTFDRVIELLAREHPDWRVFAIPTDRGRCFVAKKEATTVYADTAEEISQRIRSVDEEPEPDMVRSYIDWRVPA</sequence>
<dbReference type="EMBL" id="JACHDO010000001">
    <property type="protein sequence ID" value="MBB5493954.1"/>
    <property type="molecule type" value="Genomic_DNA"/>
</dbReference>
<comment type="caution">
    <text evidence="1">The sequence shown here is derived from an EMBL/GenBank/DDBJ whole genome shotgun (WGS) entry which is preliminary data.</text>
</comment>
<protein>
    <submittedName>
        <fullName evidence="1">Uncharacterized protein</fullName>
    </submittedName>
</protein>